<evidence type="ECO:0000256" key="1">
    <source>
        <dbReference type="SAM" id="Phobius"/>
    </source>
</evidence>
<reference evidence="2 3" key="1">
    <citation type="submission" date="2018-07" db="EMBL/GenBank/DDBJ databases">
        <title>Complete sequence of phage GP4.</title>
        <authorList>
            <person name="Wang R."/>
            <person name="Tong Y."/>
            <person name="Liu H."/>
        </authorList>
    </citation>
    <scope>NUCLEOTIDE SEQUENCE [LARGE SCALE GENOMIC DNA]</scope>
</reference>
<evidence type="ECO:0000313" key="2">
    <source>
        <dbReference type="EMBL" id="AXG67742.1"/>
    </source>
</evidence>
<sequence length="56" mass="6190">MRSTRCSILSIKVCMAFGMVLISAKAAFLAAWKLAAGIRFERMEPFPARRVSSPQS</sequence>
<accession>A0A345GTX8</accession>
<keyword evidence="1" id="KW-0472">Membrane</keyword>
<dbReference type="GeneID" id="65067707"/>
<dbReference type="Proteomes" id="UP000259464">
    <property type="component" value="Segment"/>
</dbReference>
<feature type="transmembrane region" description="Helical" evidence="1">
    <location>
        <begin position="12"/>
        <end position="32"/>
    </location>
</feature>
<protein>
    <submittedName>
        <fullName evidence="2">Uncharacterized protein</fullName>
    </submittedName>
</protein>
<dbReference type="KEGG" id="vg:65067707"/>
<keyword evidence="1" id="KW-1133">Transmembrane helix</keyword>
<dbReference type="EMBL" id="MH638294">
    <property type="protein sequence ID" value="AXG67742.1"/>
    <property type="molecule type" value="Genomic_DNA"/>
</dbReference>
<organism evidence="2 3">
    <name type="scientific">Ralstonia phage GP4</name>
    <dbReference type="NCBI Taxonomy" id="2282904"/>
    <lineage>
        <taxon>Viruses</taxon>
        <taxon>Duplodnaviria</taxon>
        <taxon>Heunggongvirae</taxon>
        <taxon>Uroviricota</taxon>
        <taxon>Caudoviricetes</taxon>
        <taxon>Gervaisevirus</taxon>
        <taxon>Gervaisevirus GP4</taxon>
    </lineage>
</organism>
<keyword evidence="3" id="KW-1185">Reference proteome</keyword>
<proteinExistence type="predicted"/>
<dbReference type="RefSeq" id="YP_010078779.1">
    <property type="nucleotide sequence ID" value="NC_054964.1"/>
</dbReference>
<name>A0A345GTX8_9CAUD</name>
<keyword evidence="1" id="KW-0812">Transmembrane</keyword>
<evidence type="ECO:0000313" key="3">
    <source>
        <dbReference type="Proteomes" id="UP000259464"/>
    </source>
</evidence>